<evidence type="ECO:0000256" key="1">
    <source>
        <dbReference type="SAM" id="Coils"/>
    </source>
</evidence>
<name>A0A840RC50_9NEIS</name>
<evidence type="ECO:0000256" key="2">
    <source>
        <dbReference type="SAM" id="Phobius"/>
    </source>
</evidence>
<dbReference type="AlphaFoldDB" id="A0A840RC50"/>
<proteinExistence type="predicted"/>
<keyword evidence="1" id="KW-0175">Coiled coil</keyword>
<sequence length="128" mass="14290">MPFNWLAAVQAIPWGQVIDNTPKLIEATRKLFTRSSQPLPPEPVPPANLSASDRDAWLEQQLAQTRAELADLQHDLQESVRLINGLAEQNAQMVLAIERLRIRTRWFGFIAALALAGVLGLALFGRMH</sequence>
<dbReference type="Proteomes" id="UP000543030">
    <property type="component" value="Unassembled WGS sequence"/>
</dbReference>
<evidence type="ECO:0000313" key="3">
    <source>
        <dbReference type="EMBL" id="MBB5189871.1"/>
    </source>
</evidence>
<gene>
    <name evidence="3" type="ORF">HNQ50_000581</name>
</gene>
<feature type="coiled-coil region" evidence="1">
    <location>
        <begin position="62"/>
        <end position="89"/>
    </location>
</feature>
<protein>
    <submittedName>
        <fullName evidence="3">Uncharacterized protein</fullName>
    </submittedName>
</protein>
<keyword evidence="2" id="KW-0812">Transmembrane</keyword>
<dbReference type="EMBL" id="JACHHN010000001">
    <property type="protein sequence ID" value="MBB5189871.1"/>
    <property type="molecule type" value="Genomic_DNA"/>
</dbReference>
<comment type="caution">
    <text evidence="3">The sequence shown here is derived from an EMBL/GenBank/DDBJ whole genome shotgun (WGS) entry which is preliminary data.</text>
</comment>
<dbReference type="RefSeq" id="WP_184097341.1">
    <property type="nucleotide sequence ID" value="NZ_JACHHN010000001.1"/>
</dbReference>
<keyword evidence="2" id="KW-0472">Membrane</keyword>
<accession>A0A840RC50</accession>
<evidence type="ECO:0000313" key="4">
    <source>
        <dbReference type="Proteomes" id="UP000543030"/>
    </source>
</evidence>
<keyword evidence="4" id="KW-1185">Reference proteome</keyword>
<reference evidence="3 4" key="1">
    <citation type="submission" date="2020-08" db="EMBL/GenBank/DDBJ databases">
        <title>Genomic Encyclopedia of Type Strains, Phase IV (KMG-IV): sequencing the most valuable type-strain genomes for metagenomic binning, comparative biology and taxonomic classification.</title>
        <authorList>
            <person name="Goeker M."/>
        </authorList>
    </citation>
    <scope>NUCLEOTIDE SEQUENCE [LARGE SCALE GENOMIC DNA]</scope>
    <source>
        <strain evidence="3 4">DSM 18233</strain>
    </source>
</reference>
<organism evidence="3 4">
    <name type="scientific">Silvimonas terrae</name>
    <dbReference type="NCBI Taxonomy" id="300266"/>
    <lineage>
        <taxon>Bacteria</taxon>
        <taxon>Pseudomonadati</taxon>
        <taxon>Pseudomonadota</taxon>
        <taxon>Betaproteobacteria</taxon>
        <taxon>Neisseriales</taxon>
        <taxon>Chitinibacteraceae</taxon>
        <taxon>Silvimonas</taxon>
    </lineage>
</organism>
<keyword evidence="2" id="KW-1133">Transmembrane helix</keyword>
<feature type="transmembrane region" description="Helical" evidence="2">
    <location>
        <begin position="106"/>
        <end position="125"/>
    </location>
</feature>